<evidence type="ECO:0000313" key="2">
    <source>
        <dbReference type="Proteomes" id="UP000828390"/>
    </source>
</evidence>
<protein>
    <submittedName>
        <fullName evidence="1">Uncharacterized protein</fullName>
    </submittedName>
</protein>
<reference evidence="1" key="1">
    <citation type="journal article" date="2019" name="bioRxiv">
        <title>The Genome of the Zebra Mussel, Dreissena polymorpha: A Resource for Invasive Species Research.</title>
        <authorList>
            <person name="McCartney M.A."/>
            <person name="Auch B."/>
            <person name="Kono T."/>
            <person name="Mallez S."/>
            <person name="Zhang Y."/>
            <person name="Obille A."/>
            <person name="Becker A."/>
            <person name="Abrahante J.E."/>
            <person name="Garbe J."/>
            <person name="Badalamenti J.P."/>
            <person name="Herman A."/>
            <person name="Mangelson H."/>
            <person name="Liachko I."/>
            <person name="Sullivan S."/>
            <person name="Sone E.D."/>
            <person name="Koren S."/>
            <person name="Silverstein K.A.T."/>
            <person name="Beckman K.B."/>
            <person name="Gohl D.M."/>
        </authorList>
    </citation>
    <scope>NUCLEOTIDE SEQUENCE</scope>
    <source>
        <strain evidence="1">Duluth1</strain>
        <tissue evidence="1">Whole animal</tissue>
    </source>
</reference>
<dbReference type="EMBL" id="JAIWYP010000004">
    <property type="protein sequence ID" value="KAH3839998.1"/>
    <property type="molecule type" value="Genomic_DNA"/>
</dbReference>
<reference evidence="1" key="2">
    <citation type="submission" date="2020-11" db="EMBL/GenBank/DDBJ databases">
        <authorList>
            <person name="McCartney M.A."/>
            <person name="Auch B."/>
            <person name="Kono T."/>
            <person name="Mallez S."/>
            <person name="Becker A."/>
            <person name="Gohl D.M."/>
            <person name="Silverstein K.A.T."/>
            <person name="Koren S."/>
            <person name="Bechman K.B."/>
            <person name="Herman A."/>
            <person name="Abrahante J.E."/>
            <person name="Garbe J."/>
        </authorList>
    </citation>
    <scope>NUCLEOTIDE SEQUENCE</scope>
    <source>
        <strain evidence="1">Duluth1</strain>
        <tissue evidence="1">Whole animal</tissue>
    </source>
</reference>
<accession>A0A9D4QR01</accession>
<organism evidence="1 2">
    <name type="scientific">Dreissena polymorpha</name>
    <name type="common">Zebra mussel</name>
    <name type="synonym">Mytilus polymorpha</name>
    <dbReference type="NCBI Taxonomy" id="45954"/>
    <lineage>
        <taxon>Eukaryota</taxon>
        <taxon>Metazoa</taxon>
        <taxon>Spiralia</taxon>
        <taxon>Lophotrochozoa</taxon>
        <taxon>Mollusca</taxon>
        <taxon>Bivalvia</taxon>
        <taxon>Autobranchia</taxon>
        <taxon>Heteroconchia</taxon>
        <taxon>Euheterodonta</taxon>
        <taxon>Imparidentia</taxon>
        <taxon>Neoheterodontei</taxon>
        <taxon>Myida</taxon>
        <taxon>Dreissenoidea</taxon>
        <taxon>Dreissenidae</taxon>
        <taxon>Dreissena</taxon>
    </lineage>
</organism>
<sequence>MLQGLVWHRSQRERDESNSGFISAVLEPLTVFGHTTLSLALFQSNTVQVKNDFLNCSVLNEKDVKHLDLLV</sequence>
<evidence type="ECO:0000313" key="1">
    <source>
        <dbReference type="EMBL" id="KAH3839998.1"/>
    </source>
</evidence>
<comment type="caution">
    <text evidence="1">The sequence shown here is derived from an EMBL/GenBank/DDBJ whole genome shotgun (WGS) entry which is preliminary data.</text>
</comment>
<keyword evidence="2" id="KW-1185">Reference proteome</keyword>
<proteinExistence type="predicted"/>
<dbReference type="AlphaFoldDB" id="A0A9D4QR01"/>
<name>A0A9D4QR01_DREPO</name>
<gene>
    <name evidence="1" type="ORF">DPMN_113439</name>
</gene>
<dbReference type="Proteomes" id="UP000828390">
    <property type="component" value="Unassembled WGS sequence"/>
</dbReference>